<evidence type="ECO:0000313" key="2">
    <source>
        <dbReference type="Proteomes" id="UP000789860"/>
    </source>
</evidence>
<sequence length="1385" mass="158169">MQANCPNDAENESSNHINMAYNYDWSTTSLGPIDSWDPTIKTAFNICLQSAFPITIFVPPDWNQFYNEACIPIIKAKHPYVFGKPTIEGFYEAAHFMIPEFESVREKGKGIFKKDNCAELQRDGYIEETYFDYTMSPIFKKDGTFCGIFSLTLETTQRVLNTRRLSLLGKFGHQISDVKSLESACRIITNTLRDNNADIPYALIYFIEHKSTAASESLIARLISTTFDDNSKNKRRFPEYFPETHELINLNKDSNKSHNTYIELKRTTATYSFLKCESWPIYLAIKDGQHVKVLLKDESQAVLLPIKISSCKGQVLSVVLICGINRRCTLDEQYMEFLQLVKTQVNAYLQQGNSVEEEKKSSNILINLNSQKIMFFQGISHELKTPLTLMLSPLDDVINECPQEAPIMSYLQTIRRNSRRLLKLVNTLLQFSNMETDQLEANYRETNIAEFTRELVSDFENMAKSLGLDYIIDIPHSEEFIKAVGDNVYLDHEMYEIIIFNLCSNAIKHTWNGRITIRLYIDYKDDKRLIVFEISDTGVGIPKIALPNIFNRFYRVESQGSRSHEGTGIGLSLVKEFIIRHGGDITVTSVVNQGTTFKCWFPIGCMHLPANQIRFNEVENPISHGRELYTNRQLYLEESSQWIKNNTSEAQDDIIMFNLSTNDPSTDDSAIRKRYQILLVDDNADMRDYLSDLLKEFDIRRACDGQEALRVLEKLPKLPDLILSDVMMPNMNGYQLLEVLRSDIKTQLIPVILLSAKASEESKITGLDKGADDYLTKPFSARELIARIRANIELSLLRRKILFQQCKQEETKQLLLSITDKILSGLGLKETLQYVVKEIYHRITSERVFIILKNERSKIMSNRIIAIYEDSISLTSPLIEISDNNKSKSQITDSPEFLNNNSGIEIFLDKYSDHVHKNASILSVEIKLKNDLWGWIKLHRSPNSIWLDSEIELVQQISNQISLAITHESLLEENSAKEIQIKAIETANNIINQVLANTSHELRTPLGAIVGILSSFDCTNLTTDQKDMINIVSYASDTILSIVNNILYAAKLEAQKIILINRTFDLLELFEDIIEAFGKRAIAKNIELIVNCDVDGFPRYVKSDPDRVKFTEKGEIILTISMQSQNVIDMHKESPTYGQTIIKGNLLVELCDTGIGMDPEYIKHAWKRFSQGDTSITRKQDGTGLGLSICKSLVEINGGEINAVSQLGKGSKFWFTWNIELSSSITSTLSKFSTSSLLETKFDEQINYVLPHVIRQKRVLIIHPIESVRNAMLIYLKRIEKVDAFDTFDKGIFAAKVYKGLYNRSAYDIVFISLYKNNEEEAIKAALELKELEMNNNLVIIFIVFSSKEVNELTEKLYKKVGGTISIIYAPITWKKLINQFINIE</sequence>
<protein>
    <submittedName>
        <fullName evidence="1">9607_t:CDS:1</fullName>
    </submittedName>
</protein>
<name>A0ACA9JYQ9_9GLOM</name>
<organism evidence="1 2">
    <name type="scientific">Scutellospora calospora</name>
    <dbReference type="NCBI Taxonomy" id="85575"/>
    <lineage>
        <taxon>Eukaryota</taxon>
        <taxon>Fungi</taxon>
        <taxon>Fungi incertae sedis</taxon>
        <taxon>Mucoromycota</taxon>
        <taxon>Glomeromycotina</taxon>
        <taxon>Glomeromycetes</taxon>
        <taxon>Diversisporales</taxon>
        <taxon>Gigasporaceae</taxon>
        <taxon>Scutellospora</taxon>
    </lineage>
</organism>
<accession>A0ACA9JYQ9</accession>
<dbReference type="EMBL" id="CAJVPM010000362">
    <property type="protein sequence ID" value="CAG8442393.1"/>
    <property type="molecule type" value="Genomic_DNA"/>
</dbReference>
<comment type="caution">
    <text evidence="1">The sequence shown here is derived from an EMBL/GenBank/DDBJ whole genome shotgun (WGS) entry which is preliminary data.</text>
</comment>
<proteinExistence type="predicted"/>
<keyword evidence="2" id="KW-1185">Reference proteome</keyword>
<evidence type="ECO:0000313" key="1">
    <source>
        <dbReference type="EMBL" id="CAG8442393.1"/>
    </source>
</evidence>
<reference evidence="1" key="1">
    <citation type="submission" date="2021-06" db="EMBL/GenBank/DDBJ databases">
        <authorList>
            <person name="Kallberg Y."/>
            <person name="Tangrot J."/>
            <person name="Rosling A."/>
        </authorList>
    </citation>
    <scope>NUCLEOTIDE SEQUENCE</scope>
    <source>
        <strain evidence="1">AU212A</strain>
    </source>
</reference>
<gene>
    <name evidence="1" type="ORF">SCALOS_LOCUS710</name>
</gene>
<dbReference type="Proteomes" id="UP000789860">
    <property type="component" value="Unassembled WGS sequence"/>
</dbReference>